<organism evidence="5 6">
    <name type="scientific">Leuconostoc fallax</name>
    <dbReference type="NCBI Taxonomy" id="1251"/>
    <lineage>
        <taxon>Bacteria</taxon>
        <taxon>Bacillati</taxon>
        <taxon>Bacillota</taxon>
        <taxon>Bacilli</taxon>
        <taxon>Lactobacillales</taxon>
        <taxon>Lactobacillaceae</taxon>
        <taxon>Leuconostoc</taxon>
    </lineage>
</organism>
<dbReference type="Pfam" id="PF08239">
    <property type="entry name" value="SH3_3"/>
    <property type="match status" value="1"/>
</dbReference>
<dbReference type="InterPro" id="IPR003646">
    <property type="entry name" value="SH3-like_bac-type"/>
</dbReference>
<dbReference type="InterPro" id="IPR002508">
    <property type="entry name" value="MurNAc-LAA_cat"/>
</dbReference>
<evidence type="ECO:0000256" key="3">
    <source>
        <dbReference type="SAM" id="Phobius"/>
    </source>
</evidence>
<feature type="domain" description="MurNAc-LAA" evidence="4">
    <location>
        <begin position="169"/>
        <end position="279"/>
    </location>
</feature>
<dbReference type="SMART" id="SM00646">
    <property type="entry name" value="Ami_3"/>
    <property type="match status" value="1"/>
</dbReference>
<accession>A0A4V3A2A5</accession>
<evidence type="ECO:0000313" key="5">
    <source>
        <dbReference type="EMBL" id="TDG67560.1"/>
    </source>
</evidence>
<comment type="caution">
    <text evidence="5">The sequence shown here is derived from an EMBL/GenBank/DDBJ whole genome shotgun (WGS) entry which is preliminary data.</text>
</comment>
<dbReference type="STRING" id="907931.GCA_000165675_01511"/>
<evidence type="ECO:0000256" key="2">
    <source>
        <dbReference type="ARBA" id="ARBA00023316"/>
    </source>
</evidence>
<dbReference type="Proteomes" id="UP000295681">
    <property type="component" value="Unassembled WGS sequence"/>
</dbReference>
<dbReference type="PANTHER" id="PTHR30404:SF7">
    <property type="entry name" value="CELL WALL AMIDASE LYTH-RELATED"/>
    <property type="match status" value="1"/>
</dbReference>
<dbReference type="SUPFAM" id="SSF53187">
    <property type="entry name" value="Zn-dependent exopeptidases"/>
    <property type="match status" value="1"/>
</dbReference>
<evidence type="ECO:0000256" key="1">
    <source>
        <dbReference type="ARBA" id="ARBA00022801"/>
    </source>
</evidence>
<evidence type="ECO:0000259" key="4">
    <source>
        <dbReference type="SMART" id="SM00646"/>
    </source>
</evidence>
<gene>
    <name evidence="5" type="ORF">C5L23_001359</name>
</gene>
<keyword evidence="3" id="KW-1133">Transmembrane helix</keyword>
<dbReference type="Pfam" id="PF01520">
    <property type="entry name" value="Amidase_3"/>
    <property type="match status" value="1"/>
</dbReference>
<keyword evidence="3" id="KW-0812">Transmembrane</keyword>
<dbReference type="RefSeq" id="WP_010007169.1">
    <property type="nucleotide sequence ID" value="NZ_JAGYGP010000001.1"/>
</dbReference>
<dbReference type="InterPro" id="IPR050695">
    <property type="entry name" value="N-acetylmuramoyl_amidase_3"/>
</dbReference>
<dbReference type="EMBL" id="PUFI01000015">
    <property type="protein sequence ID" value="TDG67560.1"/>
    <property type="molecule type" value="Genomic_DNA"/>
</dbReference>
<dbReference type="Gene3D" id="2.30.30.40">
    <property type="entry name" value="SH3 Domains"/>
    <property type="match status" value="1"/>
</dbReference>
<dbReference type="CDD" id="cd02696">
    <property type="entry name" value="MurNAc-LAA"/>
    <property type="match status" value="1"/>
</dbReference>
<evidence type="ECO:0000313" key="6">
    <source>
        <dbReference type="Proteomes" id="UP000295681"/>
    </source>
</evidence>
<dbReference type="PANTHER" id="PTHR30404">
    <property type="entry name" value="N-ACETYLMURAMOYL-L-ALANINE AMIDASE"/>
    <property type="match status" value="1"/>
</dbReference>
<dbReference type="Gene3D" id="3.40.630.40">
    <property type="entry name" value="Zn-dependent exopeptidases"/>
    <property type="match status" value="1"/>
</dbReference>
<dbReference type="GO" id="GO:0071555">
    <property type="term" value="P:cell wall organization"/>
    <property type="evidence" value="ECO:0007669"/>
    <property type="project" value="UniProtKB-KW"/>
</dbReference>
<proteinExistence type="predicted"/>
<name>A0A4V3A2A5_9LACO</name>
<keyword evidence="3" id="KW-0472">Membrane</keyword>
<feature type="transmembrane region" description="Helical" evidence="3">
    <location>
        <begin position="7"/>
        <end position="31"/>
    </location>
</feature>
<dbReference type="GO" id="GO:0030288">
    <property type="term" value="C:outer membrane-bounded periplasmic space"/>
    <property type="evidence" value="ECO:0007669"/>
    <property type="project" value="TreeGrafter"/>
</dbReference>
<keyword evidence="6" id="KW-1185">Reference proteome</keyword>
<dbReference type="GO" id="GO:0008745">
    <property type="term" value="F:N-acetylmuramoyl-L-alanine amidase activity"/>
    <property type="evidence" value="ECO:0007669"/>
    <property type="project" value="InterPro"/>
</dbReference>
<dbReference type="AlphaFoldDB" id="A0A4V3A2A5"/>
<reference evidence="5 6" key="1">
    <citation type="journal article" date="2019" name="Appl. Microbiol. Biotechnol.">
        <title>Uncovering carbohydrate metabolism through a genotype-phenotype association study of 56 lactic acid bacteria genomes.</title>
        <authorList>
            <person name="Buron-Moles G."/>
            <person name="Chailyan A."/>
            <person name="Dolejs I."/>
            <person name="Forster J."/>
            <person name="Miks M.H."/>
        </authorList>
    </citation>
    <scope>NUCLEOTIDE SEQUENCE [LARGE SCALE GENOMIC DNA]</scope>
    <source>
        <strain evidence="5 6">ATCC 700006</strain>
    </source>
</reference>
<keyword evidence="2" id="KW-0961">Cell wall biogenesis/degradation</keyword>
<protein>
    <recommendedName>
        <fullName evidence="4">MurNAc-LAA domain-containing protein</fullName>
    </recommendedName>
</protein>
<sequence length="288" mass="32647">MIKKWLLSNLIGIIMSVVILIFTFGLLYSLLHRNEIITEPQNIPLRTGPGIAYSQKEKLKRHTKLHILSKRHGWYKVRCSDNEKVGWIAGWLPENQSLQKITPLSESTIVLDAGHGGNDTGALSNDNNHYEKTYTLSTVKKIQQQLVQQGARVILTRKDDTLVPLLHIPTPAQKQQADAFISIHYDSSSEDNTASGISQYYYHQSNGSKQLAESLSQKFNDLPLHNRGVDTAGYIVIKNNSRPAVLLEMGFINNDDDFQYIRSQDYQQKIAQRITSGIDNYIRKQIAD</sequence>
<keyword evidence="1" id="KW-0378">Hydrolase</keyword>
<dbReference type="GO" id="GO:0009253">
    <property type="term" value="P:peptidoglycan catabolic process"/>
    <property type="evidence" value="ECO:0007669"/>
    <property type="project" value="InterPro"/>
</dbReference>